<dbReference type="InterPro" id="IPR028098">
    <property type="entry name" value="Glyco_trans_4-like_N"/>
</dbReference>
<dbReference type="CDD" id="cd03809">
    <property type="entry name" value="GT4_MtfB-like"/>
    <property type="match status" value="1"/>
</dbReference>
<protein>
    <submittedName>
        <fullName evidence="4">Glycosyltransferase family 1 protein</fullName>
    </submittedName>
</protein>
<keyword evidence="5" id="KW-1185">Reference proteome</keyword>
<evidence type="ECO:0000259" key="2">
    <source>
        <dbReference type="Pfam" id="PF00534"/>
    </source>
</evidence>
<proteinExistence type="predicted"/>
<evidence type="ECO:0000313" key="5">
    <source>
        <dbReference type="Proteomes" id="UP001367030"/>
    </source>
</evidence>
<evidence type="ECO:0000313" key="4">
    <source>
        <dbReference type="EMBL" id="MEJ8857411.1"/>
    </source>
</evidence>
<feature type="domain" description="Glycosyltransferase subfamily 4-like N-terminal" evidence="3">
    <location>
        <begin position="26"/>
        <end position="173"/>
    </location>
</feature>
<dbReference type="PANTHER" id="PTHR46401:SF2">
    <property type="entry name" value="GLYCOSYLTRANSFERASE WBBK-RELATED"/>
    <property type="match status" value="1"/>
</dbReference>
<reference evidence="4 5" key="1">
    <citation type="submission" date="2024-03" db="EMBL/GenBank/DDBJ databases">
        <title>Novel species of the genus Variovorax.</title>
        <authorList>
            <person name="Liu Q."/>
            <person name="Xin Y.-H."/>
        </authorList>
    </citation>
    <scope>NUCLEOTIDE SEQUENCE [LARGE SCALE GENOMIC DNA]</scope>
    <source>
        <strain evidence="4 5">KACC 18901</strain>
    </source>
</reference>
<keyword evidence="1" id="KW-0808">Transferase</keyword>
<dbReference type="SUPFAM" id="SSF53756">
    <property type="entry name" value="UDP-Glycosyltransferase/glycogen phosphorylase"/>
    <property type="match status" value="1"/>
</dbReference>
<evidence type="ECO:0000259" key="3">
    <source>
        <dbReference type="Pfam" id="PF13439"/>
    </source>
</evidence>
<dbReference type="Gene3D" id="3.40.50.2000">
    <property type="entry name" value="Glycogen Phosphorylase B"/>
    <property type="match status" value="2"/>
</dbReference>
<dbReference type="PANTHER" id="PTHR46401">
    <property type="entry name" value="GLYCOSYLTRANSFERASE WBBK-RELATED"/>
    <property type="match status" value="1"/>
</dbReference>
<dbReference type="Proteomes" id="UP001367030">
    <property type="component" value="Unassembled WGS sequence"/>
</dbReference>
<comment type="caution">
    <text evidence="4">The sequence shown here is derived from an EMBL/GenBank/DDBJ whole genome shotgun (WGS) entry which is preliminary data.</text>
</comment>
<organism evidence="4 5">
    <name type="scientific">Variovorax robiniae</name>
    <dbReference type="NCBI Taxonomy" id="1836199"/>
    <lineage>
        <taxon>Bacteria</taxon>
        <taxon>Pseudomonadati</taxon>
        <taxon>Pseudomonadota</taxon>
        <taxon>Betaproteobacteria</taxon>
        <taxon>Burkholderiales</taxon>
        <taxon>Comamonadaceae</taxon>
        <taxon>Variovorax</taxon>
    </lineage>
</organism>
<feature type="domain" description="Glycosyl transferase family 1" evidence="2">
    <location>
        <begin position="193"/>
        <end position="342"/>
    </location>
</feature>
<sequence length="381" mass="42064">MKVLLIGNLPADGQTSMLLFQAVIEREMTRLGHDVRLVTPTPWVQRLPWPQRLQKWVGYIDKFVLFPLTLARHVRWADVVHVTDHSNAMYVPRVTAKPNIVTCHDVIAIQAGLGMIPGWNVGWTGRVFQRLISKGLDRTDEVACVSHLTRRHLLELRLAEERRVGVVLNGLNAAFAPVAPEIAAPVIRRVGLGPQDRYVMHIGADMPRKNRITILKAFIELQRRSAESGRPPVADKLLIVGAPLAPPLEELARSSGVADKIIMAKNVSHEDLCALYSQATALLFPSLQEGFGWPIIEAQACGCPVFTSDVAPMNEIGGKAAVYVQPEDADGLATAIEQAVPRLDEMRRLGIENAAFYTSERMAQGYIDTYRKAIDARQGAA</sequence>
<dbReference type="Pfam" id="PF00534">
    <property type="entry name" value="Glycos_transf_1"/>
    <property type="match status" value="1"/>
</dbReference>
<accession>A0ABU8XC38</accession>
<gene>
    <name evidence="4" type="ORF">WKW79_22755</name>
</gene>
<dbReference type="EMBL" id="JBBKZS010000010">
    <property type="protein sequence ID" value="MEJ8857411.1"/>
    <property type="molecule type" value="Genomic_DNA"/>
</dbReference>
<evidence type="ECO:0000256" key="1">
    <source>
        <dbReference type="ARBA" id="ARBA00022679"/>
    </source>
</evidence>
<dbReference type="RefSeq" id="WP_340337477.1">
    <property type="nucleotide sequence ID" value="NZ_JBBKZS010000010.1"/>
</dbReference>
<name>A0ABU8XC38_9BURK</name>
<dbReference type="InterPro" id="IPR001296">
    <property type="entry name" value="Glyco_trans_1"/>
</dbReference>
<dbReference type="Pfam" id="PF13439">
    <property type="entry name" value="Glyco_transf_4"/>
    <property type="match status" value="1"/>
</dbReference>